<gene>
    <name evidence="2" type="ORF">D3878_21565</name>
</gene>
<evidence type="ECO:0000313" key="3">
    <source>
        <dbReference type="Proteomes" id="UP000266327"/>
    </source>
</evidence>
<evidence type="ECO:0000259" key="1">
    <source>
        <dbReference type="Pfam" id="PF04536"/>
    </source>
</evidence>
<feature type="domain" description="TPM" evidence="1">
    <location>
        <begin position="22"/>
        <end position="141"/>
    </location>
</feature>
<reference evidence="3" key="1">
    <citation type="submission" date="2018-09" db="EMBL/GenBank/DDBJ databases">
        <authorList>
            <person name="Zhu H."/>
        </authorList>
    </citation>
    <scope>NUCLEOTIDE SEQUENCE [LARGE SCALE GENOMIC DNA]</scope>
    <source>
        <strain evidence="3">K1S02-23</strain>
    </source>
</reference>
<dbReference type="PANTHER" id="PTHR30373">
    <property type="entry name" value="UPF0603 PROTEIN YGCG"/>
    <property type="match status" value="1"/>
</dbReference>
<dbReference type="Pfam" id="PF04536">
    <property type="entry name" value="TPM_phosphatase"/>
    <property type="match status" value="1"/>
</dbReference>
<proteinExistence type="predicted"/>
<dbReference type="Gene3D" id="3.10.310.50">
    <property type="match status" value="1"/>
</dbReference>
<dbReference type="PANTHER" id="PTHR30373:SF8">
    <property type="entry name" value="BLL7265 PROTEIN"/>
    <property type="match status" value="1"/>
</dbReference>
<dbReference type="EMBL" id="QYUQ01000002">
    <property type="protein sequence ID" value="RJG03859.1"/>
    <property type="molecule type" value="Genomic_DNA"/>
</dbReference>
<keyword evidence="3" id="KW-1185">Reference proteome</keyword>
<accession>A0A3A3GAR7</accession>
<organism evidence="2 3">
    <name type="scientific">Noviherbaspirillum sedimenti</name>
    <dbReference type="NCBI Taxonomy" id="2320865"/>
    <lineage>
        <taxon>Bacteria</taxon>
        <taxon>Pseudomonadati</taxon>
        <taxon>Pseudomonadota</taxon>
        <taxon>Betaproteobacteria</taxon>
        <taxon>Burkholderiales</taxon>
        <taxon>Oxalobacteraceae</taxon>
        <taxon>Noviherbaspirillum</taxon>
    </lineage>
</organism>
<dbReference type="AlphaFoldDB" id="A0A3A3GAR7"/>
<evidence type="ECO:0000313" key="2">
    <source>
        <dbReference type="EMBL" id="RJG03859.1"/>
    </source>
</evidence>
<dbReference type="RefSeq" id="WP_119787345.1">
    <property type="nucleotide sequence ID" value="NZ_QYUQ01000002.1"/>
</dbReference>
<dbReference type="InterPro" id="IPR007621">
    <property type="entry name" value="TPM_dom"/>
</dbReference>
<protein>
    <submittedName>
        <fullName evidence="2">TPM domain-containing protein</fullName>
    </submittedName>
</protein>
<dbReference type="OrthoDB" id="5683663at2"/>
<name>A0A3A3GAR7_9BURK</name>
<dbReference type="Proteomes" id="UP000266327">
    <property type="component" value="Unassembled WGS sequence"/>
</dbReference>
<sequence length="166" mass="18274">MNKISRFCHHLFMTSAAARKAFPAQALQTIQAAVAAGEKLHRAEVRLIIEPALPFGDLLQGTHSRARARELFSLYRVWDTEENCGVLVYINLADHKVEIIADRASGRALLPADWKAVCKTMTDGFARGLYEPSVLAALEMLNGLLHQHFPGQGGSANELSDRPLIV</sequence>
<comment type="caution">
    <text evidence="2">The sequence shown here is derived from an EMBL/GenBank/DDBJ whole genome shotgun (WGS) entry which is preliminary data.</text>
</comment>